<keyword evidence="1" id="KW-1185">Reference proteome</keyword>
<dbReference type="RefSeq" id="XP_014492983.1">
    <property type="nucleotide sequence ID" value="XM_014637497.1"/>
</dbReference>
<proteinExistence type="predicted"/>
<dbReference type="Proteomes" id="UP000087766">
    <property type="component" value="Unplaced"/>
</dbReference>
<evidence type="ECO:0000313" key="1">
    <source>
        <dbReference type="Proteomes" id="UP000087766"/>
    </source>
</evidence>
<protein>
    <submittedName>
        <fullName evidence="2">Uncharacterized protein LOC106755354</fullName>
    </submittedName>
</protein>
<organism evidence="1 2">
    <name type="scientific">Vigna radiata var. radiata</name>
    <name type="common">Mung bean</name>
    <name type="synonym">Phaseolus aureus</name>
    <dbReference type="NCBI Taxonomy" id="3916"/>
    <lineage>
        <taxon>Eukaryota</taxon>
        <taxon>Viridiplantae</taxon>
        <taxon>Streptophyta</taxon>
        <taxon>Embryophyta</taxon>
        <taxon>Tracheophyta</taxon>
        <taxon>Spermatophyta</taxon>
        <taxon>Magnoliopsida</taxon>
        <taxon>eudicotyledons</taxon>
        <taxon>Gunneridae</taxon>
        <taxon>Pentapetalae</taxon>
        <taxon>rosids</taxon>
        <taxon>fabids</taxon>
        <taxon>Fabales</taxon>
        <taxon>Fabaceae</taxon>
        <taxon>Papilionoideae</taxon>
        <taxon>50 kb inversion clade</taxon>
        <taxon>NPAAA clade</taxon>
        <taxon>indigoferoid/millettioid clade</taxon>
        <taxon>Phaseoleae</taxon>
        <taxon>Vigna</taxon>
    </lineage>
</organism>
<dbReference type="STRING" id="3916.A0A1S3TGT2"/>
<dbReference type="OrthoDB" id="1878965at2759"/>
<dbReference type="KEGG" id="vra:106755354"/>
<dbReference type="InterPro" id="IPR007493">
    <property type="entry name" value="DUF538"/>
</dbReference>
<dbReference type="AlphaFoldDB" id="A0A1S3TGT2"/>
<evidence type="ECO:0000313" key="2">
    <source>
        <dbReference type="RefSeq" id="XP_014492983.1"/>
    </source>
</evidence>
<dbReference type="Pfam" id="PF04398">
    <property type="entry name" value="DUF538"/>
    <property type="match status" value="1"/>
</dbReference>
<dbReference type="SUPFAM" id="SSF141562">
    <property type="entry name" value="At5g01610-like"/>
    <property type="match status" value="1"/>
</dbReference>
<reference evidence="2" key="1">
    <citation type="submission" date="2025-08" db="UniProtKB">
        <authorList>
            <consortium name="RefSeq"/>
        </authorList>
    </citation>
    <scope>IDENTIFICATION</scope>
    <source>
        <tissue evidence="2">Leaf</tissue>
    </source>
</reference>
<dbReference type="Gene3D" id="2.30.240.10">
    <property type="entry name" value="At5g01610-like"/>
    <property type="match status" value="1"/>
</dbReference>
<name>A0A1S3TGT2_VIGRR</name>
<dbReference type="PANTHER" id="PTHR31676">
    <property type="entry name" value="T31J12.3 PROTEIN-RELATED"/>
    <property type="match status" value="1"/>
</dbReference>
<dbReference type="GeneID" id="106755354"/>
<dbReference type="InterPro" id="IPR036758">
    <property type="entry name" value="At5g01610-like"/>
</dbReference>
<dbReference type="PANTHER" id="PTHR31676:SF10">
    <property type="entry name" value="EXPRESSED PROTEIN"/>
    <property type="match status" value="1"/>
</dbReference>
<sequence>MALVAEDVKSRSEVYHGEEICQVKSKELLKEIALPNGLLPLKDIEECEAHVEKGKISKLTGVKTKEILLWITLSDIYVDDPLIGKITFKPPRLAISVFSCLHLRAQREEGPARRLAAARCDSDIDRAAREEYTSELSWRKVARDGTCEGF</sequence>
<gene>
    <name evidence="2" type="primary">LOC106755354</name>
</gene>
<accession>A0A1S3TGT2</accession>